<dbReference type="AlphaFoldDB" id="A0AAW1W062"/>
<sequence length="94" mass="10176">MGVFHAKHLVSTTASSKDDDPPCARNGAIVCMVSPASVTVIIRQCPVVHSVKCKDSSWQRFTFTLMLEGKPFTDSAAKCATKSLLFQTINLICS</sequence>
<dbReference type="Proteomes" id="UP001457282">
    <property type="component" value="Unassembled WGS sequence"/>
</dbReference>
<evidence type="ECO:0000313" key="3">
    <source>
        <dbReference type="Proteomes" id="UP001457282"/>
    </source>
</evidence>
<dbReference type="EMBL" id="JBEDUW010000007">
    <property type="protein sequence ID" value="KAK9912574.1"/>
    <property type="molecule type" value="Genomic_DNA"/>
</dbReference>
<name>A0AAW1W062_RUBAR</name>
<feature type="region of interest" description="Disordered" evidence="1">
    <location>
        <begin position="1"/>
        <end position="21"/>
    </location>
</feature>
<proteinExistence type="predicted"/>
<evidence type="ECO:0000313" key="2">
    <source>
        <dbReference type="EMBL" id="KAK9912574.1"/>
    </source>
</evidence>
<gene>
    <name evidence="2" type="ORF">M0R45_036432</name>
</gene>
<protein>
    <submittedName>
        <fullName evidence="2">Uncharacterized protein</fullName>
    </submittedName>
</protein>
<evidence type="ECO:0000256" key="1">
    <source>
        <dbReference type="SAM" id="MobiDB-lite"/>
    </source>
</evidence>
<reference evidence="2 3" key="1">
    <citation type="journal article" date="2023" name="G3 (Bethesda)">
        <title>A chromosome-length genome assembly and annotation of blackberry (Rubus argutus, cv. 'Hillquist').</title>
        <authorList>
            <person name="Bruna T."/>
            <person name="Aryal R."/>
            <person name="Dudchenko O."/>
            <person name="Sargent D.J."/>
            <person name="Mead D."/>
            <person name="Buti M."/>
            <person name="Cavallini A."/>
            <person name="Hytonen T."/>
            <person name="Andres J."/>
            <person name="Pham M."/>
            <person name="Weisz D."/>
            <person name="Mascagni F."/>
            <person name="Usai G."/>
            <person name="Natali L."/>
            <person name="Bassil N."/>
            <person name="Fernandez G.E."/>
            <person name="Lomsadze A."/>
            <person name="Armour M."/>
            <person name="Olukolu B."/>
            <person name="Poorten T."/>
            <person name="Britton C."/>
            <person name="Davik J."/>
            <person name="Ashrafi H."/>
            <person name="Aiden E.L."/>
            <person name="Borodovsky M."/>
            <person name="Worthington M."/>
        </authorList>
    </citation>
    <scope>NUCLEOTIDE SEQUENCE [LARGE SCALE GENOMIC DNA]</scope>
    <source>
        <strain evidence="2">PI 553951</strain>
    </source>
</reference>
<comment type="caution">
    <text evidence="2">The sequence shown here is derived from an EMBL/GenBank/DDBJ whole genome shotgun (WGS) entry which is preliminary data.</text>
</comment>
<organism evidence="2 3">
    <name type="scientific">Rubus argutus</name>
    <name type="common">Southern blackberry</name>
    <dbReference type="NCBI Taxonomy" id="59490"/>
    <lineage>
        <taxon>Eukaryota</taxon>
        <taxon>Viridiplantae</taxon>
        <taxon>Streptophyta</taxon>
        <taxon>Embryophyta</taxon>
        <taxon>Tracheophyta</taxon>
        <taxon>Spermatophyta</taxon>
        <taxon>Magnoliopsida</taxon>
        <taxon>eudicotyledons</taxon>
        <taxon>Gunneridae</taxon>
        <taxon>Pentapetalae</taxon>
        <taxon>rosids</taxon>
        <taxon>fabids</taxon>
        <taxon>Rosales</taxon>
        <taxon>Rosaceae</taxon>
        <taxon>Rosoideae</taxon>
        <taxon>Rosoideae incertae sedis</taxon>
        <taxon>Rubus</taxon>
    </lineage>
</organism>
<keyword evidence="3" id="KW-1185">Reference proteome</keyword>
<accession>A0AAW1W062</accession>